<name>A0AAE1E0H7_9GAST</name>
<protein>
    <submittedName>
        <fullName evidence="2">Uncharacterized protein</fullName>
    </submittedName>
</protein>
<dbReference type="Proteomes" id="UP001283361">
    <property type="component" value="Unassembled WGS sequence"/>
</dbReference>
<dbReference type="EMBL" id="JAWDGP010001698">
    <property type="protein sequence ID" value="KAK3789060.1"/>
    <property type="molecule type" value="Genomic_DNA"/>
</dbReference>
<reference evidence="2" key="1">
    <citation type="journal article" date="2023" name="G3 (Bethesda)">
        <title>A reference genome for the long-term kleptoplast-retaining sea slug Elysia crispata morphotype clarki.</title>
        <authorList>
            <person name="Eastman K.E."/>
            <person name="Pendleton A.L."/>
            <person name="Shaikh M.A."/>
            <person name="Suttiyut T."/>
            <person name="Ogas R."/>
            <person name="Tomko P."/>
            <person name="Gavelis G."/>
            <person name="Widhalm J.R."/>
            <person name="Wisecaver J.H."/>
        </authorList>
    </citation>
    <scope>NUCLEOTIDE SEQUENCE</scope>
    <source>
        <strain evidence="2">ECLA1</strain>
    </source>
</reference>
<feature type="compositionally biased region" description="Basic and acidic residues" evidence="1">
    <location>
        <begin position="20"/>
        <end position="29"/>
    </location>
</feature>
<feature type="region of interest" description="Disordered" evidence="1">
    <location>
        <begin position="11"/>
        <end position="38"/>
    </location>
</feature>
<organism evidence="2 3">
    <name type="scientific">Elysia crispata</name>
    <name type="common">lettuce slug</name>
    <dbReference type="NCBI Taxonomy" id="231223"/>
    <lineage>
        <taxon>Eukaryota</taxon>
        <taxon>Metazoa</taxon>
        <taxon>Spiralia</taxon>
        <taxon>Lophotrochozoa</taxon>
        <taxon>Mollusca</taxon>
        <taxon>Gastropoda</taxon>
        <taxon>Heterobranchia</taxon>
        <taxon>Euthyneura</taxon>
        <taxon>Panpulmonata</taxon>
        <taxon>Sacoglossa</taxon>
        <taxon>Placobranchoidea</taxon>
        <taxon>Plakobranchidae</taxon>
        <taxon>Elysia</taxon>
    </lineage>
</organism>
<evidence type="ECO:0000313" key="3">
    <source>
        <dbReference type="Proteomes" id="UP001283361"/>
    </source>
</evidence>
<accession>A0AAE1E0H7</accession>
<sequence>MVTPDRLALAGCDRYGPNQRPRETTEKRGSSSTALKFPSNSMSDLVSLHHLLLVMPGSGGRTSSSPARCSSLATDASLVEIQLAPLMFTGVCLLSQTRTGLVRSMNFNSDFPGPKLYFTPRPASGAKMEQNGHCSTSGFPLTPNFLKDLSEDIYFLPKLPSKSLMDTKVRRV</sequence>
<evidence type="ECO:0000256" key="1">
    <source>
        <dbReference type="SAM" id="MobiDB-lite"/>
    </source>
</evidence>
<gene>
    <name evidence="2" type="ORF">RRG08_063776</name>
</gene>
<comment type="caution">
    <text evidence="2">The sequence shown here is derived from an EMBL/GenBank/DDBJ whole genome shotgun (WGS) entry which is preliminary data.</text>
</comment>
<evidence type="ECO:0000313" key="2">
    <source>
        <dbReference type="EMBL" id="KAK3789060.1"/>
    </source>
</evidence>
<keyword evidence="3" id="KW-1185">Reference proteome</keyword>
<dbReference type="AlphaFoldDB" id="A0AAE1E0H7"/>
<proteinExistence type="predicted"/>